<dbReference type="Proteomes" id="UP000006620">
    <property type="component" value="Chromosome"/>
</dbReference>
<evidence type="ECO:0008006" key="4">
    <source>
        <dbReference type="Google" id="ProtNLM"/>
    </source>
</evidence>
<keyword evidence="1" id="KW-1133">Transmembrane helix</keyword>
<dbReference type="PATRIC" id="fig|1036673.3.peg.6115"/>
<dbReference type="Pfam" id="PF08113">
    <property type="entry name" value="CoxIIa"/>
    <property type="match status" value="1"/>
</dbReference>
<name>F8F756_PAEMK</name>
<feature type="transmembrane region" description="Helical" evidence="1">
    <location>
        <begin position="26"/>
        <end position="47"/>
    </location>
</feature>
<reference evidence="2 3" key="2">
    <citation type="journal article" date="2013" name="Genome Announc.">
        <title>Genome Sequence of Growth-Improving Paenibacillus mucilaginosus Strain KNP414.</title>
        <authorList>
            <person name="Lu J.J."/>
            <person name="Wang J.F."/>
            <person name="Hu X.F."/>
        </authorList>
    </citation>
    <scope>NUCLEOTIDE SEQUENCE [LARGE SCALE GENOMIC DNA]</scope>
    <source>
        <strain evidence="2 3">KNP414</strain>
    </source>
</reference>
<dbReference type="RefSeq" id="WP_013920225.1">
    <property type="nucleotide sequence ID" value="NC_015690.1"/>
</dbReference>
<dbReference type="HOGENOM" id="CLU_211580_1_0_9"/>
<keyword evidence="1" id="KW-0812">Transmembrane</keyword>
<proteinExistence type="predicted"/>
<reference evidence="3" key="1">
    <citation type="submission" date="2011-06" db="EMBL/GenBank/DDBJ databases">
        <title>Complete genome sequence of Paenibacillus mucilaginosus KNP414.</title>
        <authorList>
            <person name="Wang J."/>
            <person name="Hu S."/>
            <person name="Hu X."/>
            <person name="Zhang B."/>
            <person name="Dong D."/>
            <person name="Zhang S."/>
            <person name="Zhao K."/>
            <person name="Wu D."/>
        </authorList>
    </citation>
    <scope>NUCLEOTIDE SEQUENCE [LARGE SCALE GENOMIC DNA]</scope>
    <source>
        <strain evidence="3">KNP414</strain>
    </source>
</reference>
<evidence type="ECO:0000313" key="3">
    <source>
        <dbReference type="Proteomes" id="UP000006620"/>
    </source>
</evidence>
<organism evidence="2 3">
    <name type="scientific">Paenibacillus mucilaginosus (strain KNP414)</name>
    <dbReference type="NCBI Taxonomy" id="1036673"/>
    <lineage>
        <taxon>Bacteria</taxon>
        <taxon>Bacillati</taxon>
        <taxon>Bacillota</taxon>
        <taxon>Bacilli</taxon>
        <taxon>Bacillales</taxon>
        <taxon>Paenibacillaceae</taxon>
        <taxon>Paenibacillus</taxon>
    </lineage>
</organism>
<gene>
    <name evidence="2" type="ordered locus">KNP414_06560</name>
</gene>
<dbReference type="KEGG" id="pms:KNP414_06560"/>
<accession>F8F756</accession>
<evidence type="ECO:0000313" key="2">
    <source>
        <dbReference type="EMBL" id="AEI45081.1"/>
    </source>
</evidence>
<protein>
    <recommendedName>
        <fullName evidence="4">Cytochrome c oxidase subunit 2A</fullName>
    </recommendedName>
</protein>
<dbReference type="EMBL" id="CP002869">
    <property type="protein sequence ID" value="AEI45081.1"/>
    <property type="molecule type" value="Genomic_DNA"/>
</dbReference>
<keyword evidence="1" id="KW-0472">Membrane</keyword>
<evidence type="ECO:0000256" key="1">
    <source>
        <dbReference type="SAM" id="Phobius"/>
    </source>
</evidence>
<sequence>MKKEQTGPAAEQGNREHREPSLRGTFTAVMLLSLFLIVTWAGVFMLFMNRN</sequence>
<dbReference type="AlphaFoldDB" id="F8F756"/>
<dbReference type="InterPro" id="IPR012538">
    <property type="entry name" value="Cyt_c_oxidase_su2a"/>
</dbReference>